<dbReference type="InterPro" id="IPR003594">
    <property type="entry name" value="HATPase_dom"/>
</dbReference>
<keyword evidence="14" id="KW-1185">Reference proteome</keyword>
<keyword evidence="5" id="KW-0808">Transferase</keyword>
<sequence>MTIKLKTSIYISLLFTALFGVAAAVIIVIYSDFRKEEFKERLKEKAKTTLKLLIEVQSVDYQTLKVIDQNTINHLYNEKTLVFDENYNLIYSSLDDTRINWTRADLDYLKKYKTFFKKDGEYEVYGVYYDSNYKDFFALISANDNYGKRKIAFLNYLMLITYSIVSLLGWILTFYVIKKQISPLDYLYKKISKINGSNLETRLVVRENSKNEIDLLGKEFNFMMGRIEAAYQRQKEFTAHASHELRTPLARVLAQLNNYKVKTDEKTVHFIDNITENINQINDLIHSLLILSKIDIIKKEEKQKVRVDEAIFESIEKVYAQFKDIKVNLDVENSANLDTLLEVSCNPSLLEIAFNNLLRNAYLYSDNQQVNLKVWEQNSHLWVSVSNTGALLSAEEQQKIFQPFVRGANAKGKVGSGLGLRIVQRILNVYDFSIRYTSEDAVNQFLIIF</sequence>
<evidence type="ECO:0000259" key="12">
    <source>
        <dbReference type="PROSITE" id="PS50885"/>
    </source>
</evidence>
<dbReference type="OrthoDB" id="1522504at2"/>
<evidence type="ECO:0000256" key="4">
    <source>
        <dbReference type="ARBA" id="ARBA00022553"/>
    </source>
</evidence>
<dbReference type="Gene3D" id="3.30.565.10">
    <property type="entry name" value="Histidine kinase-like ATPase, C-terminal domain"/>
    <property type="match status" value="1"/>
</dbReference>
<dbReference type="InterPro" id="IPR036097">
    <property type="entry name" value="HisK_dim/P_sf"/>
</dbReference>
<comment type="catalytic activity">
    <reaction evidence="1">
        <text>ATP + protein L-histidine = ADP + protein N-phospho-L-histidine.</text>
        <dbReference type="EC" id="2.7.13.3"/>
    </reaction>
</comment>
<dbReference type="SUPFAM" id="SSF55874">
    <property type="entry name" value="ATPase domain of HSP90 chaperone/DNA topoisomerase II/histidine kinase"/>
    <property type="match status" value="1"/>
</dbReference>
<evidence type="ECO:0000256" key="2">
    <source>
        <dbReference type="ARBA" id="ARBA00004370"/>
    </source>
</evidence>
<dbReference type="InterPro" id="IPR003660">
    <property type="entry name" value="HAMP_dom"/>
</dbReference>
<feature type="domain" description="Histidine kinase" evidence="11">
    <location>
        <begin position="240"/>
        <end position="449"/>
    </location>
</feature>
<name>A0A1I1E990_9BACT</name>
<evidence type="ECO:0000256" key="10">
    <source>
        <dbReference type="SAM" id="Phobius"/>
    </source>
</evidence>
<keyword evidence="4" id="KW-0597">Phosphoprotein</keyword>
<dbReference type="Gene3D" id="6.10.340.10">
    <property type="match status" value="1"/>
</dbReference>
<dbReference type="Pfam" id="PF02518">
    <property type="entry name" value="HATPase_c"/>
    <property type="match status" value="1"/>
</dbReference>
<dbReference type="RefSeq" id="WP_091507084.1">
    <property type="nucleotide sequence ID" value="NZ_FOLE01000001.1"/>
</dbReference>
<dbReference type="InterPro" id="IPR003661">
    <property type="entry name" value="HisK_dim/P_dom"/>
</dbReference>
<evidence type="ECO:0000256" key="6">
    <source>
        <dbReference type="ARBA" id="ARBA00022692"/>
    </source>
</evidence>
<dbReference type="STRING" id="927664.SAMN05421780_101616"/>
<dbReference type="InterPro" id="IPR005467">
    <property type="entry name" value="His_kinase_dom"/>
</dbReference>
<evidence type="ECO:0000256" key="8">
    <source>
        <dbReference type="ARBA" id="ARBA00022989"/>
    </source>
</evidence>
<feature type="transmembrane region" description="Helical" evidence="10">
    <location>
        <begin position="12"/>
        <end position="33"/>
    </location>
</feature>
<evidence type="ECO:0000259" key="11">
    <source>
        <dbReference type="PROSITE" id="PS50109"/>
    </source>
</evidence>
<dbReference type="InterPro" id="IPR050428">
    <property type="entry name" value="TCS_sensor_his_kinase"/>
</dbReference>
<organism evidence="13 14">
    <name type="scientific">Flexibacter flexilis DSM 6793</name>
    <dbReference type="NCBI Taxonomy" id="927664"/>
    <lineage>
        <taxon>Bacteria</taxon>
        <taxon>Pseudomonadati</taxon>
        <taxon>Bacteroidota</taxon>
        <taxon>Cytophagia</taxon>
        <taxon>Cytophagales</taxon>
        <taxon>Flexibacteraceae</taxon>
        <taxon>Flexibacter</taxon>
    </lineage>
</organism>
<feature type="transmembrane region" description="Helical" evidence="10">
    <location>
        <begin position="153"/>
        <end position="177"/>
    </location>
</feature>
<keyword evidence="7 13" id="KW-0418">Kinase</keyword>
<keyword evidence="10" id="KW-0472">Membrane</keyword>
<feature type="domain" description="HAMP" evidence="12">
    <location>
        <begin position="178"/>
        <end position="232"/>
    </location>
</feature>
<protein>
    <recommendedName>
        <fullName evidence="3">histidine kinase</fullName>
        <ecNumber evidence="3">2.7.13.3</ecNumber>
    </recommendedName>
</protein>
<evidence type="ECO:0000313" key="14">
    <source>
        <dbReference type="Proteomes" id="UP000199514"/>
    </source>
</evidence>
<keyword evidence="9" id="KW-0902">Two-component regulatory system</keyword>
<dbReference type="GO" id="GO:0005886">
    <property type="term" value="C:plasma membrane"/>
    <property type="evidence" value="ECO:0007669"/>
    <property type="project" value="TreeGrafter"/>
</dbReference>
<keyword evidence="6 10" id="KW-0812">Transmembrane</keyword>
<dbReference type="EMBL" id="FOLE01000001">
    <property type="protein sequence ID" value="SFB81878.1"/>
    <property type="molecule type" value="Genomic_DNA"/>
</dbReference>
<dbReference type="SUPFAM" id="SSF47384">
    <property type="entry name" value="Homodimeric domain of signal transducing histidine kinase"/>
    <property type="match status" value="1"/>
</dbReference>
<comment type="subcellular location">
    <subcellularLocation>
        <location evidence="2">Membrane</location>
    </subcellularLocation>
</comment>
<gene>
    <name evidence="13" type="ORF">SAMN05421780_101616</name>
</gene>
<evidence type="ECO:0000256" key="7">
    <source>
        <dbReference type="ARBA" id="ARBA00022777"/>
    </source>
</evidence>
<evidence type="ECO:0000256" key="9">
    <source>
        <dbReference type="ARBA" id="ARBA00023012"/>
    </source>
</evidence>
<keyword evidence="8 10" id="KW-1133">Transmembrane helix</keyword>
<dbReference type="GO" id="GO:0000155">
    <property type="term" value="F:phosphorelay sensor kinase activity"/>
    <property type="evidence" value="ECO:0007669"/>
    <property type="project" value="InterPro"/>
</dbReference>
<dbReference type="EC" id="2.7.13.3" evidence="3"/>
<dbReference type="Gene3D" id="1.10.287.130">
    <property type="match status" value="1"/>
</dbReference>
<dbReference type="Proteomes" id="UP000199514">
    <property type="component" value="Unassembled WGS sequence"/>
</dbReference>
<dbReference type="CDD" id="cd06225">
    <property type="entry name" value="HAMP"/>
    <property type="match status" value="1"/>
</dbReference>
<evidence type="ECO:0000256" key="3">
    <source>
        <dbReference type="ARBA" id="ARBA00012438"/>
    </source>
</evidence>
<dbReference type="AlphaFoldDB" id="A0A1I1E990"/>
<dbReference type="Pfam" id="PF00512">
    <property type="entry name" value="HisKA"/>
    <property type="match status" value="1"/>
</dbReference>
<dbReference type="SMART" id="SM00387">
    <property type="entry name" value="HATPase_c"/>
    <property type="match status" value="1"/>
</dbReference>
<accession>A0A1I1E990</accession>
<evidence type="ECO:0000313" key="13">
    <source>
        <dbReference type="EMBL" id="SFB81878.1"/>
    </source>
</evidence>
<proteinExistence type="predicted"/>
<reference evidence="13 14" key="1">
    <citation type="submission" date="2016-10" db="EMBL/GenBank/DDBJ databases">
        <authorList>
            <person name="de Groot N.N."/>
        </authorList>
    </citation>
    <scope>NUCLEOTIDE SEQUENCE [LARGE SCALE GENOMIC DNA]</scope>
    <source>
        <strain evidence="13 14">DSM 6793</strain>
    </source>
</reference>
<dbReference type="PANTHER" id="PTHR45436:SF5">
    <property type="entry name" value="SENSOR HISTIDINE KINASE TRCS"/>
    <property type="match status" value="1"/>
</dbReference>
<dbReference type="CDD" id="cd00082">
    <property type="entry name" value="HisKA"/>
    <property type="match status" value="1"/>
</dbReference>
<dbReference type="PROSITE" id="PS50109">
    <property type="entry name" value="HIS_KIN"/>
    <property type="match status" value="1"/>
</dbReference>
<evidence type="ECO:0000256" key="5">
    <source>
        <dbReference type="ARBA" id="ARBA00022679"/>
    </source>
</evidence>
<dbReference type="InterPro" id="IPR036890">
    <property type="entry name" value="HATPase_C_sf"/>
</dbReference>
<evidence type="ECO:0000256" key="1">
    <source>
        <dbReference type="ARBA" id="ARBA00000085"/>
    </source>
</evidence>
<dbReference type="PANTHER" id="PTHR45436">
    <property type="entry name" value="SENSOR HISTIDINE KINASE YKOH"/>
    <property type="match status" value="1"/>
</dbReference>
<dbReference type="SMART" id="SM00388">
    <property type="entry name" value="HisKA"/>
    <property type="match status" value="1"/>
</dbReference>
<dbReference type="PROSITE" id="PS50885">
    <property type="entry name" value="HAMP"/>
    <property type="match status" value="1"/>
</dbReference>